<reference evidence="1 2" key="1">
    <citation type="journal article" date="2016" name="Mol. Biol. Evol.">
        <title>Comparative Genomics of Early-Diverging Mushroom-Forming Fungi Provides Insights into the Origins of Lignocellulose Decay Capabilities.</title>
        <authorList>
            <person name="Nagy L.G."/>
            <person name="Riley R."/>
            <person name="Tritt A."/>
            <person name="Adam C."/>
            <person name="Daum C."/>
            <person name="Floudas D."/>
            <person name="Sun H."/>
            <person name="Yadav J.S."/>
            <person name="Pangilinan J."/>
            <person name="Larsson K.H."/>
            <person name="Matsuura K."/>
            <person name="Barry K."/>
            <person name="Labutti K."/>
            <person name="Kuo R."/>
            <person name="Ohm R.A."/>
            <person name="Bhattacharya S.S."/>
            <person name="Shirouzu T."/>
            <person name="Yoshinaga Y."/>
            <person name="Martin F.M."/>
            <person name="Grigoriev I.V."/>
            <person name="Hibbett D.S."/>
        </authorList>
    </citation>
    <scope>NUCLEOTIDE SEQUENCE [LARGE SCALE GENOMIC DNA]</scope>
    <source>
        <strain evidence="1 2">93-53</strain>
    </source>
</reference>
<protein>
    <submittedName>
        <fullName evidence="1">Uncharacterized protein</fullName>
    </submittedName>
</protein>
<proteinExistence type="predicted"/>
<dbReference type="AlphaFoldDB" id="A0A165CIN9"/>
<evidence type="ECO:0000313" key="2">
    <source>
        <dbReference type="Proteomes" id="UP000076871"/>
    </source>
</evidence>
<dbReference type="RefSeq" id="XP_040760620.1">
    <property type="nucleotide sequence ID" value="XM_040909676.1"/>
</dbReference>
<dbReference type="InParanoid" id="A0A165CIN9"/>
<accession>A0A165CIN9</accession>
<dbReference type="Proteomes" id="UP000076871">
    <property type="component" value="Unassembled WGS sequence"/>
</dbReference>
<keyword evidence="2" id="KW-1185">Reference proteome</keyword>
<dbReference type="GeneID" id="63826705"/>
<organism evidence="1 2">
    <name type="scientific">Laetiporus sulphureus 93-53</name>
    <dbReference type="NCBI Taxonomy" id="1314785"/>
    <lineage>
        <taxon>Eukaryota</taxon>
        <taxon>Fungi</taxon>
        <taxon>Dikarya</taxon>
        <taxon>Basidiomycota</taxon>
        <taxon>Agaricomycotina</taxon>
        <taxon>Agaricomycetes</taxon>
        <taxon>Polyporales</taxon>
        <taxon>Laetiporus</taxon>
    </lineage>
</organism>
<evidence type="ECO:0000313" key="1">
    <source>
        <dbReference type="EMBL" id="KZT02880.1"/>
    </source>
</evidence>
<sequence length="56" mass="6382">MFYGRRKKSVSAHCTRNLSTPAITIRSTVSTSHALCGHQSEWHLRVCCPHHYTQLS</sequence>
<dbReference type="EMBL" id="KV427648">
    <property type="protein sequence ID" value="KZT02880.1"/>
    <property type="molecule type" value="Genomic_DNA"/>
</dbReference>
<gene>
    <name evidence="1" type="ORF">LAESUDRAFT_729643</name>
</gene>
<name>A0A165CIN9_9APHY</name>